<comment type="caution">
    <text evidence="1">The sequence shown here is derived from an EMBL/GenBank/DDBJ whole genome shotgun (WGS) entry which is preliminary data.</text>
</comment>
<sequence length="438" mass="49733">MEPTDHLLAEAQRYGYVEAGGVWLRPVLAQPARQIGLVKETDEAALLYFAHRFETLRAKVDALLAKMDASENKGSFLMKALHLKEQLLTFDGLGDFESLHRRLTETEQAIGVTVSQNREKNLATKLGFIQEAEALRDSVEWVSASEKVKDLRQGWLKTGPIDKALTDELETRFQAAIQEFFDRRKAFQSDKKAMAARVQNRYRDLIQQAENLKNSDQFEATSRQLKLLQQAWREVNGTLPKKQASELWTRFRAANNHFFERLKAHIAAQQAAGLGAAATPEQLLARKRVLAERAEALMAVPPQEAIHQAKALQAEWKQVGTVRGEESDRIWQRFMVACDKIFELSALEYHLRKRAATETLPTAPAERARFRASTLREMLTDDHAELATLRDNLDKLSPSAANDSFRQLLQTKIRSFERKIRTKNDLIALFTQQAQAAG</sequence>
<protein>
    <submittedName>
        <fullName evidence="1">DUF349 domain-containing protein</fullName>
    </submittedName>
</protein>
<accession>A0ABS0I964</accession>
<reference evidence="1 2" key="1">
    <citation type="submission" date="2020-11" db="EMBL/GenBank/DDBJ databases">
        <authorList>
            <person name="Kim M.K."/>
        </authorList>
    </citation>
    <scope>NUCLEOTIDE SEQUENCE [LARGE SCALE GENOMIC DNA]</scope>
    <source>
        <strain evidence="1 2">BT662</strain>
    </source>
</reference>
<dbReference type="Pfam" id="PF03993">
    <property type="entry name" value="DUF349"/>
    <property type="match status" value="3"/>
</dbReference>
<keyword evidence="2" id="KW-1185">Reference proteome</keyword>
<gene>
    <name evidence="1" type="ORF">I2H31_20250</name>
</gene>
<dbReference type="InterPro" id="IPR007139">
    <property type="entry name" value="DUF349"/>
</dbReference>
<dbReference type="EMBL" id="JADQDM010000015">
    <property type="protein sequence ID" value="MBF9223447.1"/>
    <property type="molecule type" value="Genomic_DNA"/>
</dbReference>
<organism evidence="1 2">
    <name type="scientific">Hymenobacter ruricola</name>
    <dbReference type="NCBI Taxonomy" id="2791023"/>
    <lineage>
        <taxon>Bacteria</taxon>
        <taxon>Pseudomonadati</taxon>
        <taxon>Bacteroidota</taxon>
        <taxon>Cytophagia</taxon>
        <taxon>Cytophagales</taxon>
        <taxon>Hymenobacteraceae</taxon>
        <taxon>Hymenobacter</taxon>
    </lineage>
</organism>
<evidence type="ECO:0000313" key="2">
    <source>
        <dbReference type="Proteomes" id="UP000618931"/>
    </source>
</evidence>
<dbReference type="RefSeq" id="WP_196294875.1">
    <property type="nucleotide sequence ID" value="NZ_JADQDM010000015.1"/>
</dbReference>
<proteinExistence type="predicted"/>
<evidence type="ECO:0000313" key="1">
    <source>
        <dbReference type="EMBL" id="MBF9223447.1"/>
    </source>
</evidence>
<dbReference type="Proteomes" id="UP000618931">
    <property type="component" value="Unassembled WGS sequence"/>
</dbReference>
<name>A0ABS0I964_9BACT</name>